<evidence type="ECO:0000313" key="2">
    <source>
        <dbReference type="Proteomes" id="UP000789342"/>
    </source>
</evidence>
<accession>A0A9N8V1F7</accession>
<name>A0A9N8V1F7_9GLOM</name>
<proteinExistence type="predicted"/>
<dbReference type="AlphaFoldDB" id="A0A9N8V1F7"/>
<comment type="caution">
    <text evidence="1">The sequence shown here is derived from an EMBL/GenBank/DDBJ whole genome shotgun (WGS) entry which is preliminary data.</text>
</comment>
<protein>
    <submittedName>
        <fullName evidence="1">2508_t:CDS:1</fullName>
    </submittedName>
</protein>
<sequence>MIGHRLGPVSTIFFDTVRKLQIARNLDTDICYKTRTLLEENGKLEDINEEKNALRFSTEDENLGKAVTDNTKTAFYNMKPVAMPILGVTSEKFDEMVETCAKELEDNKSYHEVVRVYGRKKGTV</sequence>
<gene>
    <name evidence="1" type="ORF">AMORRO_LOCUS69</name>
</gene>
<dbReference type="OrthoDB" id="2013972at2759"/>
<organism evidence="1 2">
    <name type="scientific">Acaulospora morrowiae</name>
    <dbReference type="NCBI Taxonomy" id="94023"/>
    <lineage>
        <taxon>Eukaryota</taxon>
        <taxon>Fungi</taxon>
        <taxon>Fungi incertae sedis</taxon>
        <taxon>Mucoromycota</taxon>
        <taxon>Glomeromycotina</taxon>
        <taxon>Glomeromycetes</taxon>
        <taxon>Diversisporales</taxon>
        <taxon>Acaulosporaceae</taxon>
        <taxon>Acaulospora</taxon>
    </lineage>
</organism>
<evidence type="ECO:0000313" key="1">
    <source>
        <dbReference type="EMBL" id="CAG8438143.1"/>
    </source>
</evidence>
<dbReference type="EMBL" id="CAJVPV010000013">
    <property type="protein sequence ID" value="CAG8438143.1"/>
    <property type="molecule type" value="Genomic_DNA"/>
</dbReference>
<dbReference type="Proteomes" id="UP000789342">
    <property type="component" value="Unassembled WGS sequence"/>
</dbReference>
<reference evidence="1" key="1">
    <citation type="submission" date="2021-06" db="EMBL/GenBank/DDBJ databases">
        <authorList>
            <person name="Kallberg Y."/>
            <person name="Tangrot J."/>
            <person name="Rosling A."/>
        </authorList>
    </citation>
    <scope>NUCLEOTIDE SEQUENCE</scope>
    <source>
        <strain evidence="1">CL551</strain>
    </source>
</reference>
<keyword evidence="2" id="KW-1185">Reference proteome</keyword>